<reference evidence="3 4" key="1">
    <citation type="submission" date="2020-10" db="EMBL/GenBank/DDBJ databases">
        <title>Mouse Oral microbiota.</title>
        <authorList>
            <person name="Joseph S."/>
            <person name="Aduse-Opoku J."/>
        </authorList>
    </citation>
    <scope>NUCLEOTIDE SEQUENCE [LARGE SCALE GENOMIC DNA]</scope>
    <source>
        <strain evidence="3 4">19428wE5_W307</strain>
    </source>
</reference>
<feature type="domain" description="GIY-YIG" evidence="2">
    <location>
        <begin position="14"/>
        <end position="89"/>
    </location>
</feature>
<dbReference type="InterPro" id="IPR050190">
    <property type="entry name" value="UPF0213_domain"/>
</dbReference>
<sequence>MRCLRYITVTTEDRQYYVYIIECSDCSLYTGYTADIDARITKHNAGLGAKYTRGRLPVTLRYVEVLDSKSSALKREYAIKQLTKQQKLSLIGG</sequence>
<evidence type="ECO:0000313" key="4">
    <source>
        <dbReference type="Proteomes" id="UP000647980"/>
    </source>
</evidence>
<dbReference type="InterPro" id="IPR035901">
    <property type="entry name" value="GIY-YIG_endonuc_sf"/>
</dbReference>
<dbReference type="Pfam" id="PF01541">
    <property type="entry name" value="GIY-YIG"/>
    <property type="match status" value="1"/>
</dbReference>
<dbReference type="InterPro" id="IPR000305">
    <property type="entry name" value="GIY-YIG_endonuc"/>
</dbReference>
<evidence type="ECO:0000256" key="1">
    <source>
        <dbReference type="ARBA" id="ARBA00007435"/>
    </source>
</evidence>
<gene>
    <name evidence="3" type="ORF">IR135_10470</name>
</gene>
<protein>
    <submittedName>
        <fullName evidence="3">GIY-YIG nuclease family protein</fullName>
    </submittedName>
</protein>
<accession>A0ABR9Y090</accession>
<comment type="similarity">
    <text evidence="1">Belongs to the UPF0213 family.</text>
</comment>
<dbReference type="Gene3D" id="3.40.1440.10">
    <property type="entry name" value="GIY-YIG endonuclease"/>
    <property type="match status" value="1"/>
</dbReference>
<dbReference type="PANTHER" id="PTHR34477:SF1">
    <property type="entry name" value="UPF0213 PROTEIN YHBQ"/>
    <property type="match status" value="1"/>
</dbReference>
<proteinExistence type="inferred from homology"/>
<dbReference type="CDD" id="cd10456">
    <property type="entry name" value="GIY-YIG_UPF0213"/>
    <property type="match status" value="1"/>
</dbReference>
<organism evidence="3 4">
    <name type="scientific">Jeotgalicoccus nanhaiensis</name>
    <dbReference type="NCBI Taxonomy" id="568603"/>
    <lineage>
        <taxon>Bacteria</taxon>
        <taxon>Bacillati</taxon>
        <taxon>Bacillota</taxon>
        <taxon>Bacilli</taxon>
        <taxon>Bacillales</taxon>
        <taxon>Staphylococcaceae</taxon>
        <taxon>Jeotgalicoccus</taxon>
    </lineage>
</organism>
<dbReference type="PANTHER" id="PTHR34477">
    <property type="entry name" value="UPF0213 PROTEIN YHBQ"/>
    <property type="match status" value="1"/>
</dbReference>
<dbReference type="EMBL" id="JADGLW010000009">
    <property type="protein sequence ID" value="MBF0754651.1"/>
    <property type="molecule type" value="Genomic_DNA"/>
</dbReference>
<dbReference type="PROSITE" id="PS50164">
    <property type="entry name" value="GIY_YIG"/>
    <property type="match status" value="1"/>
</dbReference>
<comment type="caution">
    <text evidence="3">The sequence shown here is derived from an EMBL/GenBank/DDBJ whole genome shotgun (WGS) entry which is preliminary data.</text>
</comment>
<dbReference type="SUPFAM" id="SSF82771">
    <property type="entry name" value="GIY-YIG endonuclease"/>
    <property type="match status" value="1"/>
</dbReference>
<keyword evidence="4" id="KW-1185">Reference proteome</keyword>
<name>A0ABR9Y090_9STAP</name>
<evidence type="ECO:0000259" key="2">
    <source>
        <dbReference type="PROSITE" id="PS50164"/>
    </source>
</evidence>
<evidence type="ECO:0000313" key="3">
    <source>
        <dbReference type="EMBL" id="MBF0754651.1"/>
    </source>
</evidence>
<dbReference type="Proteomes" id="UP000647980">
    <property type="component" value="Unassembled WGS sequence"/>
</dbReference>